<evidence type="ECO:0000256" key="1">
    <source>
        <dbReference type="ARBA" id="ARBA00005384"/>
    </source>
</evidence>
<dbReference type="InterPro" id="IPR015424">
    <property type="entry name" value="PyrdxlP-dep_Trfase"/>
</dbReference>
<evidence type="ECO:0000256" key="3">
    <source>
        <dbReference type="ARBA" id="ARBA00023015"/>
    </source>
</evidence>
<dbReference type="SUPFAM" id="SSF46785">
    <property type="entry name" value="Winged helix' DNA-binding domain"/>
    <property type="match status" value="1"/>
</dbReference>
<evidence type="ECO:0000256" key="5">
    <source>
        <dbReference type="ARBA" id="ARBA00023163"/>
    </source>
</evidence>
<dbReference type="Pfam" id="PF00392">
    <property type="entry name" value="GntR"/>
    <property type="match status" value="1"/>
</dbReference>
<dbReference type="InterPro" id="IPR004839">
    <property type="entry name" value="Aminotransferase_I/II_large"/>
</dbReference>
<dbReference type="InterPro" id="IPR051446">
    <property type="entry name" value="HTH_trans_reg/aminotransferase"/>
</dbReference>
<protein>
    <submittedName>
        <fullName evidence="7">PLP-dependent aminotransferase family protein</fullName>
    </submittedName>
</protein>
<dbReference type="SUPFAM" id="SSF53383">
    <property type="entry name" value="PLP-dependent transferases"/>
    <property type="match status" value="1"/>
</dbReference>
<dbReference type="CDD" id="cd07377">
    <property type="entry name" value="WHTH_GntR"/>
    <property type="match status" value="1"/>
</dbReference>
<dbReference type="InterPro" id="IPR036388">
    <property type="entry name" value="WH-like_DNA-bd_sf"/>
</dbReference>
<dbReference type="Gene3D" id="3.40.640.10">
    <property type="entry name" value="Type I PLP-dependent aspartate aminotransferase-like (Major domain)"/>
    <property type="match status" value="1"/>
</dbReference>
<keyword evidence="8" id="KW-1185">Reference proteome</keyword>
<dbReference type="Proteomes" id="UP001487305">
    <property type="component" value="Unassembled WGS sequence"/>
</dbReference>
<dbReference type="InterPro" id="IPR015421">
    <property type="entry name" value="PyrdxlP-dep_Trfase_major"/>
</dbReference>
<dbReference type="InterPro" id="IPR000524">
    <property type="entry name" value="Tscrpt_reg_HTH_GntR"/>
</dbReference>
<dbReference type="PROSITE" id="PS50949">
    <property type="entry name" value="HTH_GNTR"/>
    <property type="match status" value="1"/>
</dbReference>
<sequence>MLTYALEHRGTDSLYEYLYKCIRNDIETGTIAAHEKLPSKRSLARHLGVSLITVEGAYTQLAAEGYVYAIERKGYFANPLVKNAATPSSRAARQQKAHAQAEESASSPLVADFTGSSVATGLFPYGTWAKTVREALAEESERTLLCETSAAGSLRLRRALANHLSGFRGMQVAPDQIVVGSGAQTLYNLIVQLLGRTMRYAVEDPGYARLTQIYRANNVALSHVPMDEGGIEVEKLRRCGADVLHIMPSHQYPTGLVTAISRRYELLGWASEENGRFVIEDDYDCEFRLAGRPIPALQTIDASERVIYTNTFTKSLGPAFRIGYMVLPEHLATRFEQELGFYSCTVSAIDQLALARFIENGDYERHVNRMRTHYRSVRNDLIAAFKATSLADRMSIEAEDSGLHFILGIKSAASEQEIARAAQARGVALAPLSSFYQDAENLPNLPPGTTLPRKFVISYTGIARESIESAARAIAQAADG</sequence>
<dbReference type="Gene3D" id="1.10.10.10">
    <property type="entry name" value="Winged helix-like DNA-binding domain superfamily/Winged helix DNA-binding domain"/>
    <property type="match status" value="1"/>
</dbReference>
<accession>A0ABV1JCV4</accession>
<feature type="domain" description="HTH gntR-type" evidence="6">
    <location>
        <begin position="12"/>
        <end position="80"/>
    </location>
</feature>
<dbReference type="InterPro" id="IPR036390">
    <property type="entry name" value="WH_DNA-bd_sf"/>
</dbReference>
<keyword evidence="2" id="KW-0663">Pyridoxal phosphate</keyword>
<dbReference type="Pfam" id="PF00155">
    <property type="entry name" value="Aminotran_1_2"/>
    <property type="match status" value="1"/>
</dbReference>
<dbReference type="PANTHER" id="PTHR46577">
    <property type="entry name" value="HTH-TYPE TRANSCRIPTIONAL REGULATORY PROTEIN GABR"/>
    <property type="match status" value="1"/>
</dbReference>
<evidence type="ECO:0000256" key="4">
    <source>
        <dbReference type="ARBA" id="ARBA00023125"/>
    </source>
</evidence>
<evidence type="ECO:0000259" key="6">
    <source>
        <dbReference type="PROSITE" id="PS50949"/>
    </source>
</evidence>
<dbReference type="CDD" id="cd00609">
    <property type="entry name" value="AAT_like"/>
    <property type="match status" value="1"/>
</dbReference>
<gene>
    <name evidence="7" type="ORF">AAA083_08005</name>
</gene>
<dbReference type="EMBL" id="JBBNOP010000006">
    <property type="protein sequence ID" value="MEQ3362918.1"/>
    <property type="molecule type" value="Genomic_DNA"/>
</dbReference>
<dbReference type="PANTHER" id="PTHR46577:SF1">
    <property type="entry name" value="HTH-TYPE TRANSCRIPTIONAL REGULATORY PROTEIN GABR"/>
    <property type="match status" value="1"/>
</dbReference>
<evidence type="ECO:0000256" key="2">
    <source>
        <dbReference type="ARBA" id="ARBA00022898"/>
    </source>
</evidence>
<comment type="similarity">
    <text evidence="1">In the C-terminal section; belongs to the class-I pyridoxal-phosphate-dependent aminotransferase family.</text>
</comment>
<evidence type="ECO:0000313" key="7">
    <source>
        <dbReference type="EMBL" id="MEQ3362918.1"/>
    </source>
</evidence>
<evidence type="ECO:0000313" key="8">
    <source>
        <dbReference type="Proteomes" id="UP001487305"/>
    </source>
</evidence>
<proteinExistence type="inferred from homology"/>
<comment type="caution">
    <text evidence="7">The sequence shown here is derived from an EMBL/GenBank/DDBJ whole genome shotgun (WGS) entry which is preliminary data.</text>
</comment>
<keyword evidence="7" id="KW-0808">Transferase</keyword>
<keyword evidence="5" id="KW-0804">Transcription</keyword>
<dbReference type="SMART" id="SM00345">
    <property type="entry name" value="HTH_GNTR"/>
    <property type="match status" value="1"/>
</dbReference>
<keyword evidence="7" id="KW-0032">Aminotransferase</keyword>
<organism evidence="7 8">
    <name type="scientific">Raoultibacter massiliensis</name>
    <dbReference type="NCBI Taxonomy" id="1852371"/>
    <lineage>
        <taxon>Bacteria</taxon>
        <taxon>Bacillati</taxon>
        <taxon>Actinomycetota</taxon>
        <taxon>Coriobacteriia</taxon>
        <taxon>Eggerthellales</taxon>
        <taxon>Eggerthellaceae</taxon>
        <taxon>Raoultibacter</taxon>
    </lineage>
</organism>
<dbReference type="RefSeq" id="WP_102375721.1">
    <property type="nucleotide sequence ID" value="NZ_JBBNOP010000006.1"/>
</dbReference>
<dbReference type="GO" id="GO:0008483">
    <property type="term" value="F:transaminase activity"/>
    <property type="evidence" value="ECO:0007669"/>
    <property type="project" value="UniProtKB-KW"/>
</dbReference>
<name>A0ABV1JCV4_9ACTN</name>
<keyword evidence="4" id="KW-0238">DNA-binding</keyword>
<reference evidence="7 8" key="1">
    <citation type="submission" date="2024-04" db="EMBL/GenBank/DDBJ databases">
        <title>Human intestinal bacterial collection.</title>
        <authorList>
            <person name="Pauvert C."/>
            <person name="Hitch T.C.A."/>
            <person name="Clavel T."/>
        </authorList>
    </citation>
    <scope>NUCLEOTIDE SEQUENCE [LARGE SCALE GENOMIC DNA]</scope>
    <source>
        <strain evidence="7 8">CLA-KB-H42</strain>
    </source>
</reference>
<keyword evidence="3" id="KW-0805">Transcription regulation</keyword>